<dbReference type="GO" id="GO:0110154">
    <property type="term" value="P:RNA decapping"/>
    <property type="evidence" value="ECO:0007669"/>
    <property type="project" value="TreeGrafter"/>
</dbReference>
<gene>
    <name evidence="2" type="primary">pphB</name>
    <name evidence="3" type="ORF">G5603_07110</name>
    <name evidence="2" type="ORF">HL601_05660</name>
    <name evidence="4" type="ORF">HVW04_21495</name>
</gene>
<evidence type="ECO:0000313" key="6">
    <source>
        <dbReference type="Proteomes" id="UP000514715"/>
    </source>
</evidence>
<dbReference type="InterPro" id="IPR029052">
    <property type="entry name" value="Metallo-depent_PP-like"/>
</dbReference>
<dbReference type="EMBL" id="JAAJRI010000003">
    <property type="protein sequence ID" value="NGE87956.1"/>
    <property type="molecule type" value="Genomic_DNA"/>
</dbReference>
<dbReference type="EMBL" id="CP057975">
    <property type="protein sequence ID" value="QMP47277.1"/>
    <property type="molecule type" value="Genomic_DNA"/>
</dbReference>
<proteinExistence type="predicted"/>
<dbReference type="EMBL" id="DABGZR010000004">
    <property type="protein sequence ID" value="HAJ0995096.1"/>
    <property type="molecule type" value="Genomic_DNA"/>
</dbReference>
<dbReference type="RefSeq" id="WP_022646027.1">
    <property type="nucleotide sequence ID" value="NZ_AP022098.1"/>
</dbReference>
<sequence length="218" mass="24977">MPSTRYQKINAHHYRYIWAVGDIHGDYQLLQSRLHQLSFCPETDLLISTGDNIDRGPKSLNVLHLLNQPWFTSVKGNHEAMALDAFETGDGNMWLASGGDWFFDLNDSEQQAAIDLLLKFHHLPHIIEVTNDNTKYVITHADYPGNEYLFGKEIAESELLWPVDRVQKSLNGELQQINGADYFIFGHMVFDNIQTFANQIYIDTGSPKSGRLSFYKIK</sequence>
<dbReference type="Proteomes" id="UP000514715">
    <property type="component" value="Chromosome"/>
</dbReference>
<dbReference type="GO" id="GO:0005737">
    <property type="term" value="C:cytoplasm"/>
    <property type="evidence" value="ECO:0007669"/>
    <property type="project" value="TreeGrafter"/>
</dbReference>
<dbReference type="PANTHER" id="PTHR42850">
    <property type="entry name" value="METALLOPHOSPHOESTERASE"/>
    <property type="match status" value="1"/>
</dbReference>
<dbReference type="PANTHER" id="PTHR42850:SF8">
    <property type="entry name" value="SERINE_THREONINE-PROTEIN PHOSPHATASE 2"/>
    <property type="match status" value="1"/>
</dbReference>
<dbReference type="Pfam" id="PF00149">
    <property type="entry name" value="Metallophos"/>
    <property type="match status" value="1"/>
</dbReference>
<dbReference type="NCBIfam" id="NF007425">
    <property type="entry name" value="PRK09968.1"/>
    <property type="match status" value="1"/>
</dbReference>
<accession>A0A0A1ADK3</accession>
<feature type="domain" description="Serine/threonine specific protein phosphatases" evidence="1">
    <location>
        <begin position="74"/>
        <end position="79"/>
    </location>
</feature>
<organism evidence="2">
    <name type="scientific">Escherichia coli</name>
    <dbReference type="NCBI Taxonomy" id="562"/>
    <lineage>
        <taxon>Bacteria</taxon>
        <taxon>Pseudomonadati</taxon>
        <taxon>Pseudomonadota</taxon>
        <taxon>Gammaproteobacteria</taxon>
        <taxon>Enterobacterales</taxon>
        <taxon>Enterobacteriaceae</taxon>
        <taxon>Escherichia</taxon>
    </lineage>
</organism>
<reference evidence="4 6" key="4">
    <citation type="submission" date="2020-06" db="EMBL/GenBank/DDBJ databases">
        <title>REHAB project genomes.</title>
        <authorList>
            <person name="Shaw L.P."/>
        </authorList>
    </citation>
    <scope>NUCLEOTIDE SEQUENCE [LARGE SCALE GENOMIC DNA]</scope>
    <source>
        <strain evidence="4 6">RHB07-C04</strain>
    </source>
</reference>
<dbReference type="PROSITE" id="PS00125">
    <property type="entry name" value="SER_THR_PHOSPHATASE"/>
    <property type="match status" value="1"/>
</dbReference>
<evidence type="ECO:0000313" key="2">
    <source>
        <dbReference type="EMBL" id="HAJ0995096.1"/>
    </source>
</evidence>
<evidence type="ECO:0000313" key="5">
    <source>
        <dbReference type="Proteomes" id="UP000472856"/>
    </source>
</evidence>
<reference evidence="3 5" key="3">
    <citation type="submission" date="2020-02" db="EMBL/GenBank/DDBJ databases">
        <title>WGS of Carbapenem-Resistant Enterobacteriaceae.</title>
        <authorList>
            <person name="Tokajian S."/>
            <person name="El Chaar M."/>
            <person name="El Khoury M."/>
        </authorList>
    </citation>
    <scope>NUCLEOTIDE SEQUENCE [LARGE SCALE GENOMIC DNA]</scope>
    <source>
        <strain evidence="3 5">ECM_75</strain>
    </source>
</reference>
<dbReference type="InterPro" id="IPR004843">
    <property type="entry name" value="Calcineurin-like_PHP"/>
</dbReference>
<dbReference type="InterPro" id="IPR006186">
    <property type="entry name" value="Ser/Thr-sp_prot-phosphatase"/>
</dbReference>
<dbReference type="GO" id="GO:0004722">
    <property type="term" value="F:protein serine/threonine phosphatase activity"/>
    <property type="evidence" value="ECO:0007669"/>
    <property type="project" value="UniProtKB-EC"/>
</dbReference>
<dbReference type="EC" id="3.1.3.16" evidence="2"/>
<reference evidence="2" key="1">
    <citation type="journal article" date="2018" name="Genome Biol.">
        <title>SKESA: strategic k-mer extension for scrupulous assemblies.</title>
        <authorList>
            <person name="Souvorov A."/>
            <person name="Agarwala R."/>
            <person name="Lipman D.J."/>
        </authorList>
    </citation>
    <scope>NUCLEOTIDE SEQUENCE [LARGE SCALE GENOMIC DNA]</scope>
    <source>
        <strain evidence="2">EC00605</strain>
    </source>
</reference>
<dbReference type="SUPFAM" id="SSF56300">
    <property type="entry name" value="Metallo-dependent phosphatases"/>
    <property type="match status" value="1"/>
</dbReference>
<reference evidence="2" key="2">
    <citation type="submission" date="2019-09" db="EMBL/GenBank/DDBJ databases">
        <authorList>
            <consortium name="NCBI Pathogen Detection Project"/>
        </authorList>
    </citation>
    <scope>NUCLEOTIDE SEQUENCE</scope>
    <source>
        <strain evidence="2">EC00605</strain>
    </source>
</reference>
<dbReference type="InterPro" id="IPR050126">
    <property type="entry name" value="Ap4A_hydrolase"/>
</dbReference>
<dbReference type="Proteomes" id="UP000472856">
    <property type="component" value="Unassembled WGS sequence"/>
</dbReference>
<dbReference type="AlphaFoldDB" id="A0A0A1ADK3"/>
<name>A0A0A1ADK3_ECOLX</name>
<dbReference type="GO" id="GO:0008803">
    <property type="term" value="F:bis(5'-nucleosyl)-tetraphosphatase (symmetrical) activity"/>
    <property type="evidence" value="ECO:0007669"/>
    <property type="project" value="TreeGrafter"/>
</dbReference>
<dbReference type="Gene3D" id="3.60.21.10">
    <property type="match status" value="1"/>
</dbReference>
<evidence type="ECO:0000313" key="3">
    <source>
        <dbReference type="EMBL" id="NGE87956.1"/>
    </source>
</evidence>
<protein>
    <submittedName>
        <fullName evidence="2">Protein-serine/threonine phosphatase</fullName>
        <ecNumber evidence="2">3.1.3.16</ecNumber>
    </submittedName>
</protein>
<evidence type="ECO:0000259" key="1">
    <source>
        <dbReference type="PROSITE" id="PS00125"/>
    </source>
</evidence>
<keyword evidence="2" id="KW-0378">Hydrolase</keyword>
<evidence type="ECO:0000313" key="4">
    <source>
        <dbReference type="EMBL" id="QMP47277.1"/>
    </source>
</evidence>